<proteinExistence type="predicted"/>
<protein>
    <recommendedName>
        <fullName evidence="1">PiggyBac transposable element-derived protein domain-containing protein</fullName>
    </recommendedName>
</protein>
<evidence type="ECO:0000313" key="3">
    <source>
        <dbReference type="Proteomes" id="UP001314205"/>
    </source>
</evidence>
<gene>
    <name evidence="2" type="ORF">PARMNEM_LOCUS12054</name>
</gene>
<dbReference type="PANTHER" id="PTHR46599:SF3">
    <property type="entry name" value="PIGGYBAC TRANSPOSABLE ELEMENT-DERIVED PROTEIN 4"/>
    <property type="match status" value="1"/>
</dbReference>
<keyword evidence="3" id="KW-1185">Reference proteome</keyword>
<dbReference type="Pfam" id="PF13843">
    <property type="entry name" value="DDE_Tnp_1_7"/>
    <property type="match status" value="1"/>
</dbReference>
<sequence length="354" mass="40770">MPNKKLTDKAIEKILDDDDWSGSDSDDDLVYSDFIISPSRSFLQQNEEDRIEMRLEEILGIDDLGDKEHEETTSTQQPCENLLEILNPENPDCTIIPSSDSGGSANFEIHVGAQNLISDSDLVVSIEHKIGLDTIPENASTDDPLQQEDISEHVEQLVSNIDENLVREKDLQTPLSSTVQKNRSQPRIWKICRTTHDTPNFDKKIQPKSEFNHKTEPITIFENFFPDYLIQVIVEQTNRYARYKNSKNWVQVNEDDIKAYLGILILMGLNPLPDMELYWSSDSFYNNPEIFCVFTIARFKKITENLHLNDNSIEPPRDSRNYDKLFKPLITTLNEVYQNEAYNSSVQSIDECMV</sequence>
<dbReference type="Proteomes" id="UP001314205">
    <property type="component" value="Unassembled WGS sequence"/>
</dbReference>
<dbReference type="InterPro" id="IPR029526">
    <property type="entry name" value="PGBD"/>
</dbReference>
<dbReference type="AlphaFoldDB" id="A0AAV1LCL3"/>
<feature type="domain" description="PiggyBac transposable element-derived protein" evidence="1">
    <location>
        <begin position="217"/>
        <end position="354"/>
    </location>
</feature>
<dbReference type="EMBL" id="CAVLGL010000087">
    <property type="protein sequence ID" value="CAK1591942.1"/>
    <property type="molecule type" value="Genomic_DNA"/>
</dbReference>
<name>A0AAV1LCL3_9NEOP</name>
<comment type="caution">
    <text evidence="2">The sequence shown here is derived from an EMBL/GenBank/DDBJ whole genome shotgun (WGS) entry which is preliminary data.</text>
</comment>
<evidence type="ECO:0000259" key="1">
    <source>
        <dbReference type="Pfam" id="PF13843"/>
    </source>
</evidence>
<accession>A0AAV1LCL3</accession>
<evidence type="ECO:0000313" key="2">
    <source>
        <dbReference type="EMBL" id="CAK1591942.1"/>
    </source>
</evidence>
<reference evidence="2 3" key="1">
    <citation type="submission" date="2023-11" db="EMBL/GenBank/DDBJ databases">
        <authorList>
            <person name="Hedman E."/>
            <person name="Englund M."/>
            <person name="Stromberg M."/>
            <person name="Nyberg Akerstrom W."/>
            <person name="Nylinder S."/>
            <person name="Jareborg N."/>
            <person name="Kallberg Y."/>
            <person name="Kronander E."/>
        </authorList>
    </citation>
    <scope>NUCLEOTIDE SEQUENCE [LARGE SCALE GENOMIC DNA]</scope>
</reference>
<organism evidence="2 3">
    <name type="scientific">Parnassius mnemosyne</name>
    <name type="common">clouded apollo</name>
    <dbReference type="NCBI Taxonomy" id="213953"/>
    <lineage>
        <taxon>Eukaryota</taxon>
        <taxon>Metazoa</taxon>
        <taxon>Ecdysozoa</taxon>
        <taxon>Arthropoda</taxon>
        <taxon>Hexapoda</taxon>
        <taxon>Insecta</taxon>
        <taxon>Pterygota</taxon>
        <taxon>Neoptera</taxon>
        <taxon>Endopterygota</taxon>
        <taxon>Lepidoptera</taxon>
        <taxon>Glossata</taxon>
        <taxon>Ditrysia</taxon>
        <taxon>Papilionoidea</taxon>
        <taxon>Papilionidae</taxon>
        <taxon>Parnassiinae</taxon>
        <taxon>Parnassini</taxon>
        <taxon>Parnassius</taxon>
        <taxon>Driopa</taxon>
    </lineage>
</organism>
<dbReference type="PANTHER" id="PTHR46599">
    <property type="entry name" value="PIGGYBAC TRANSPOSABLE ELEMENT-DERIVED PROTEIN 4"/>
    <property type="match status" value="1"/>
</dbReference>